<protein>
    <recommendedName>
        <fullName evidence="4">DUF4293 domain-containing protein</fullName>
    </recommendedName>
</protein>
<comment type="caution">
    <text evidence="2">The sequence shown here is derived from an EMBL/GenBank/DDBJ whole genome shotgun (WGS) entry which is preliminary data.</text>
</comment>
<keyword evidence="1" id="KW-0472">Membrane</keyword>
<dbReference type="Proteomes" id="UP000240912">
    <property type="component" value="Unassembled WGS sequence"/>
</dbReference>
<evidence type="ECO:0000313" key="3">
    <source>
        <dbReference type="Proteomes" id="UP000240912"/>
    </source>
</evidence>
<name>A0A2T3HGX3_9SPHI</name>
<evidence type="ECO:0000256" key="1">
    <source>
        <dbReference type="SAM" id="Phobius"/>
    </source>
</evidence>
<dbReference type="EMBL" id="PYLS01000009">
    <property type="protein sequence ID" value="PST81631.1"/>
    <property type="molecule type" value="Genomic_DNA"/>
</dbReference>
<dbReference type="OrthoDB" id="594989at2"/>
<gene>
    <name evidence="2" type="ORF">C7T94_18620</name>
</gene>
<organism evidence="2 3">
    <name type="scientific">Pedobacter yulinensis</name>
    <dbReference type="NCBI Taxonomy" id="2126353"/>
    <lineage>
        <taxon>Bacteria</taxon>
        <taxon>Pseudomonadati</taxon>
        <taxon>Bacteroidota</taxon>
        <taxon>Sphingobacteriia</taxon>
        <taxon>Sphingobacteriales</taxon>
        <taxon>Sphingobacteriaceae</taxon>
        <taxon>Pedobacter</taxon>
    </lineage>
</organism>
<feature type="transmembrane region" description="Helical" evidence="1">
    <location>
        <begin position="56"/>
        <end position="77"/>
    </location>
</feature>
<reference evidence="2 3" key="1">
    <citation type="submission" date="2018-03" db="EMBL/GenBank/DDBJ databases">
        <authorList>
            <person name="Keele B.F."/>
        </authorList>
    </citation>
    <scope>NUCLEOTIDE SEQUENCE [LARGE SCALE GENOMIC DNA]</scope>
    <source>
        <strain evidence="2 3">YL28-9</strain>
    </source>
</reference>
<evidence type="ECO:0000313" key="2">
    <source>
        <dbReference type="EMBL" id="PST81631.1"/>
    </source>
</evidence>
<dbReference type="InterPro" id="IPR025635">
    <property type="entry name" value="DUF4293"/>
</dbReference>
<evidence type="ECO:0008006" key="4">
    <source>
        <dbReference type="Google" id="ProtNLM"/>
    </source>
</evidence>
<dbReference type="Pfam" id="PF14126">
    <property type="entry name" value="DUF4293"/>
    <property type="match status" value="1"/>
</dbReference>
<dbReference type="RefSeq" id="WP_107217521.1">
    <property type="nucleotide sequence ID" value="NZ_KZ686273.1"/>
</dbReference>
<feature type="transmembrane region" description="Helical" evidence="1">
    <location>
        <begin position="120"/>
        <end position="141"/>
    </location>
</feature>
<keyword evidence="3" id="KW-1185">Reference proteome</keyword>
<accession>A0A2T3HGX3</accession>
<sequence>MIQRIQSVWLLLACLVFVAMFFLPVVSQQVNGVTHHFYTIGISSLTEGAAGSGQKVSVSVGLIVLNIVLTLLCLVNIFRFRNRRIQKRVCIATIFLSFVFVGWCAVEAQNLPGGLEGAAYGPGAFCPAIAVLLNILAIRGINKDEKLIRSADRLR</sequence>
<dbReference type="AlphaFoldDB" id="A0A2T3HGX3"/>
<keyword evidence="1" id="KW-1133">Transmembrane helix</keyword>
<feature type="transmembrane region" description="Helical" evidence="1">
    <location>
        <begin position="89"/>
        <end position="108"/>
    </location>
</feature>
<proteinExistence type="predicted"/>
<keyword evidence="1" id="KW-0812">Transmembrane</keyword>